<reference evidence="4" key="1">
    <citation type="journal article" date="2019" name="Int. J. Syst. Evol. Microbiol.">
        <title>The Global Catalogue of Microorganisms (GCM) 10K type strain sequencing project: providing services to taxonomists for standard genome sequencing and annotation.</title>
        <authorList>
            <consortium name="The Broad Institute Genomics Platform"/>
            <consortium name="The Broad Institute Genome Sequencing Center for Infectious Disease"/>
            <person name="Wu L."/>
            <person name="Ma J."/>
        </authorList>
    </citation>
    <scope>NUCLEOTIDE SEQUENCE [LARGE SCALE GENOMIC DNA]</scope>
    <source>
        <strain evidence="4">XZYJ18</strain>
    </source>
</reference>
<dbReference type="InterPro" id="IPR012914">
    <property type="entry name" value="PucR_dom"/>
</dbReference>
<gene>
    <name evidence="3" type="ORF">ACFO4E_20385</name>
</gene>
<feature type="domain" description="PucR C-terminal helix-turn-helix" evidence="2">
    <location>
        <begin position="470"/>
        <end position="528"/>
    </location>
</feature>
<organism evidence="3 4">
    <name type="scientific">Nocardiopsis mangrovi</name>
    <dbReference type="NCBI Taxonomy" id="1179818"/>
    <lineage>
        <taxon>Bacteria</taxon>
        <taxon>Bacillati</taxon>
        <taxon>Actinomycetota</taxon>
        <taxon>Actinomycetes</taxon>
        <taxon>Streptosporangiales</taxon>
        <taxon>Nocardiopsidaceae</taxon>
        <taxon>Nocardiopsis</taxon>
    </lineage>
</organism>
<dbReference type="RefSeq" id="WP_378577139.1">
    <property type="nucleotide sequence ID" value="NZ_JBHSFQ010000022.1"/>
</dbReference>
<evidence type="ECO:0000313" key="4">
    <source>
        <dbReference type="Proteomes" id="UP001595923"/>
    </source>
</evidence>
<dbReference type="InterPro" id="IPR025736">
    <property type="entry name" value="PucR_C-HTH_dom"/>
</dbReference>
<evidence type="ECO:0000313" key="3">
    <source>
        <dbReference type="EMBL" id="MFC4564226.1"/>
    </source>
</evidence>
<feature type="domain" description="Purine catabolism PurC-like" evidence="1">
    <location>
        <begin position="5"/>
        <end position="120"/>
    </location>
</feature>
<dbReference type="Proteomes" id="UP001595923">
    <property type="component" value="Unassembled WGS sequence"/>
</dbReference>
<comment type="caution">
    <text evidence="3">The sequence shown here is derived from an EMBL/GenBank/DDBJ whole genome shotgun (WGS) entry which is preliminary data.</text>
</comment>
<dbReference type="InterPro" id="IPR042070">
    <property type="entry name" value="PucR_C-HTH_sf"/>
</dbReference>
<evidence type="ECO:0000259" key="2">
    <source>
        <dbReference type="Pfam" id="PF13556"/>
    </source>
</evidence>
<accession>A0ABV9DZ97</accession>
<name>A0ABV9DZ97_9ACTN</name>
<proteinExistence type="predicted"/>
<dbReference type="PANTHER" id="PTHR33744">
    <property type="entry name" value="CARBOHYDRATE DIACID REGULATOR"/>
    <property type="match status" value="1"/>
</dbReference>
<dbReference type="InterPro" id="IPR051448">
    <property type="entry name" value="CdaR-like_regulators"/>
</dbReference>
<dbReference type="Gene3D" id="1.10.10.2840">
    <property type="entry name" value="PucR C-terminal helix-turn-helix domain"/>
    <property type="match status" value="1"/>
</dbReference>
<evidence type="ECO:0000259" key="1">
    <source>
        <dbReference type="Pfam" id="PF07905"/>
    </source>
</evidence>
<sequence length="530" mass="56031">MQISELVAIPRLRLRLLGGTGRAHRTIRRAYTTDLLRPGRYLSGGELVLTGMMWRTGPEDSETFVGALAEAGAACLAAGAALGEVPADLVDACERHGLPLLEVPAETSFGAVTEEVLRLLDRRRFAAIAEDRHRQRRLMAQIAAGADFPAVFATAAAAAGIRACVLSSTGRTVAAGGLEPAAADRELVASHALAAAPLTRCTAQIGVRDAAPRTVTALQVRTRAFHPLAGWSLVCDGDHTAWSEETHEAVAELLSLTVLARSRDEELALSDARHTEGLPRLLAERRYDEVISLLRPGGAGTADGGGGPDASGLVVVSAALLPQPHPPDLARRVTAELVGAVPGAVVTGGAAAVAVVADPGDGSLEPEGRLHGDLARGARVLGAGLGGHRLVVGVSSTVRDVAGLRGAAVEADHARRLAELRGGRTGIVTGAEIDTHDLLLASVPEDVRSAYRDRLLGPLLDYDRDHRSDLVETLERFLRHSGSWQRCAQAMHVHVNTLRYRIGRVEELTGRDLSRLDHRVDLLLALKLRA</sequence>
<dbReference type="EMBL" id="JBHSFQ010000022">
    <property type="protein sequence ID" value="MFC4564226.1"/>
    <property type="molecule type" value="Genomic_DNA"/>
</dbReference>
<dbReference type="PANTHER" id="PTHR33744:SF17">
    <property type="entry name" value="CONSERVED PROTEIN"/>
    <property type="match status" value="1"/>
</dbReference>
<keyword evidence="4" id="KW-1185">Reference proteome</keyword>
<protein>
    <submittedName>
        <fullName evidence="3">PucR family transcriptional regulator</fullName>
    </submittedName>
</protein>
<dbReference type="Pfam" id="PF13556">
    <property type="entry name" value="HTH_30"/>
    <property type="match status" value="1"/>
</dbReference>
<dbReference type="Pfam" id="PF07905">
    <property type="entry name" value="PucR"/>
    <property type="match status" value="1"/>
</dbReference>